<name>A0A562WT23_9BACT</name>
<evidence type="ECO:0000256" key="2">
    <source>
        <dbReference type="ARBA" id="ARBA00022475"/>
    </source>
</evidence>
<dbReference type="EMBL" id="VLLN01000001">
    <property type="protein sequence ID" value="TWJ33451.1"/>
    <property type="molecule type" value="Genomic_DNA"/>
</dbReference>
<dbReference type="RefSeq" id="WP_145017041.1">
    <property type="nucleotide sequence ID" value="NZ_VLLN01000001.1"/>
</dbReference>
<keyword evidence="9" id="KW-1185">Reference proteome</keyword>
<reference evidence="8 9" key="1">
    <citation type="submission" date="2019-07" db="EMBL/GenBank/DDBJ databases">
        <title>Genomic Encyclopedia of Archaeal and Bacterial Type Strains, Phase II (KMG-II): from individual species to whole genera.</title>
        <authorList>
            <person name="Goeker M."/>
        </authorList>
    </citation>
    <scope>NUCLEOTIDE SEQUENCE [LARGE SCALE GENOMIC DNA]</scope>
    <source>
        <strain evidence="8 9">ATCC BAA-1139</strain>
    </source>
</reference>
<accession>A0A562WT23</accession>
<evidence type="ECO:0000256" key="5">
    <source>
        <dbReference type="ARBA" id="ARBA00023136"/>
    </source>
</evidence>
<organism evidence="8 9">
    <name type="scientific">Geobacter argillaceus</name>
    <dbReference type="NCBI Taxonomy" id="345631"/>
    <lineage>
        <taxon>Bacteria</taxon>
        <taxon>Pseudomonadati</taxon>
        <taxon>Thermodesulfobacteriota</taxon>
        <taxon>Desulfuromonadia</taxon>
        <taxon>Geobacterales</taxon>
        <taxon>Geobacteraceae</taxon>
        <taxon>Geobacter</taxon>
    </lineage>
</organism>
<feature type="domain" description="Single Cache" evidence="7">
    <location>
        <begin position="25"/>
        <end position="104"/>
    </location>
</feature>
<keyword evidence="3" id="KW-0812">Transmembrane</keyword>
<dbReference type="InterPro" id="IPR033480">
    <property type="entry name" value="sCache_2"/>
</dbReference>
<dbReference type="Proteomes" id="UP000319449">
    <property type="component" value="Unassembled WGS sequence"/>
</dbReference>
<evidence type="ECO:0000256" key="6">
    <source>
        <dbReference type="SAM" id="SignalP"/>
    </source>
</evidence>
<dbReference type="GO" id="GO:0005886">
    <property type="term" value="C:plasma membrane"/>
    <property type="evidence" value="ECO:0007669"/>
    <property type="project" value="UniProtKB-SubCell"/>
</dbReference>
<evidence type="ECO:0000256" key="1">
    <source>
        <dbReference type="ARBA" id="ARBA00004651"/>
    </source>
</evidence>
<dbReference type="AlphaFoldDB" id="A0A562WT23"/>
<keyword evidence="2" id="KW-1003">Cell membrane</keyword>
<keyword evidence="4" id="KW-1133">Transmembrane helix</keyword>
<evidence type="ECO:0000256" key="4">
    <source>
        <dbReference type="ARBA" id="ARBA00022989"/>
    </source>
</evidence>
<evidence type="ECO:0000256" key="3">
    <source>
        <dbReference type="ARBA" id="ARBA00022692"/>
    </source>
</evidence>
<evidence type="ECO:0000259" key="7">
    <source>
        <dbReference type="SMART" id="SM01049"/>
    </source>
</evidence>
<keyword evidence="6" id="KW-0732">Signal</keyword>
<gene>
    <name evidence="8" type="ORF">JN12_00125</name>
</gene>
<dbReference type="Gene3D" id="3.30.450.20">
    <property type="entry name" value="PAS domain"/>
    <property type="match status" value="1"/>
</dbReference>
<keyword evidence="5" id="KW-0472">Membrane</keyword>
<dbReference type="OrthoDB" id="9791237at2"/>
<evidence type="ECO:0000313" key="8">
    <source>
        <dbReference type="EMBL" id="TWJ33451.1"/>
    </source>
</evidence>
<comment type="caution">
    <text evidence="8">The sequence shown here is derived from an EMBL/GenBank/DDBJ whole genome shotgun (WGS) entry which is preliminary data.</text>
</comment>
<comment type="subcellular location">
    <subcellularLocation>
        <location evidence="1">Cell membrane</location>
        <topology evidence="1">Multi-pass membrane protein</topology>
    </subcellularLocation>
</comment>
<feature type="signal peptide" evidence="6">
    <location>
        <begin position="1"/>
        <end position="21"/>
    </location>
</feature>
<evidence type="ECO:0000313" key="9">
    <source>
        <dbReference type="Proteomes" id="UP000319449"/>
    </source>
</evidence>
<proteinExistence type="predicted"/>
<sequence length="154" mass="17217">MKKLLSIVCLLAFGVLTTAVWGDERGSKDEAKVLVEKCVAYIKEQGKDKAFAEINNPKGGFVNKDLYIFAYDFQGEVLAHGANQKLIGKNLIDMKDPDGVFVIKGLIEQASKGEGWFKYKWTHPQTKKVEGKDAFVKKVDDTLWIGSGVYREVN</sequence>
<protein>
    <submittedName>
        <fullName evidence="8">Single cache domain-containing protein</fullName>
    </submittedName>
</protein>
<dbReference type="Pfam" id="PF17200">
    <property type="entry name" value="sCache_2"/>
    <property type="match status" value="1"/>
</dbReference>
<dbReference type="SMART" id="SM01049">
    <property type="entry name" value="Cache_2"/>
    <property type="match status" value="1"/>
</dbReference>
<feature type="chain" id="PRO_5022056171" evidence="6">
    <location>
        <begin position="22"/>
        <end position="154"/>
    </location>
</feature>